<dbReference type="PATRIC" id="fig|634113.3.peg.426"/>
<proteinExistence type="predicted"/>
<dbReference type="RefSeq" id="WP_066283611.1">
    <property type="nucleotide sequence ID" value="NZ_CP013920.1"/>
</dbReference>
<dbReference type="InterPro" id="IPR007055">
    <property type="entry name" value="BON_dom"/>
</dbReference>
<accession>A0A0X9W3B6</accession>
<dbReference type="STRING" id="634113.AUT07_00442"/>
<name>A0A0X9W3B6_9GAMM</name>
<sequence length="191" mass="21280">MKIFPIITMIYSIFLLQGCFGAFIIGSVALITKSATDPRSINQQANDITLEAQVNSVINKDQYIRHHARIIVTAYSGNILLIGQTDDFTLAERAKKIATKIIGVKNVYNEIHQKMPINLYTAIKDTWITTKVKMLIFINDSIQSSSIKVLTEDGEVFLLGILPKQEGKIAAKIASKIYGVKRVVTAFSYLN</sequence>
<dbReference type="InterPro" id="IPR014004">
    <property type="entry name" value="Transpt-assoc_nodulatn_dom_bac"/>
</dbReference>
<evidence type="ECO:0000313" key="5">
    <source>
        <dbReference type="Proteomes" id="UP000069926"/>
    </source>
</evidence>
<protein>
    <submittedName>
        <fullName evidence="4">Outer membrane lipoprotein</fullName>
    </submittedName>
</protein>
<evidence type="ECO:0000256" key="2">
    <source>
        <dbReference type="SAM" id="Phobius"/>
    </source>
</evidence>
<evidence type="ECO:0000256" key="1">
    <source>
        <dbReference type="ARBA" id="ARBA00022729"/>
    </source>
</evidence>
<dbReference type="Proteomes" id="UP000069926">
    <property type="component" value="Chromosome"/>
</dbReference>
<keyword evidence="5" id="KW-1185">Reference proteome</keyword>
<keyword evidence="4" id="KW-0449">Lipoprotein</keyword>
<keyword evidence="1" id="KW-0732">Signal</keyword>
<keyword evidence="2" id="KW-0472">Membrane</keyword>
<dbReference type="NCBIfam" id="NF008247">
    <property type="entry name" value="PRK11023.1"/>
    <property type="match status" value="1"/>
</dbReference>
<dbReference type="PANTHER" id="PTHR34606:SF4">
    <property type="entry name" value="OUTER MEMBRANE LIPOPROTEIN DOLP"/>
    <property type="match status" value="1"/>
</dbReference>
<keyword evidence="2" id="KW-1133">Transmembrane helix</keyword>
<reference evidence="4 5" key="1">
    <citation type="submission" date="2016-01" db="EMBL/GenBank/DDBJ databases">
        <title>Genome sequence of Ca. Arsenophonus lipopteni, the exclusive symbiont of a blood sucking fly Lipoptena cervi (Diptera: Hippoboscidae).</title>
        <authorList>
            <person name="Novakova E."/>
            <person name="Hypsa V."/>
            <person name="Nguyen P."/>
            <person name="Husnik F."/>
            <person name="Darby A.C."/>
        </authorList>
    </citation>
    <scope>NUCLEOTIDE SEQUENCE [LARGE SCALE GENOMIC DNA]</scope>
    <source>
        <strain evidence="4 5">CB</strain>
    </source>
</reference>
<organism evidence="4 5">
    <name type="scientific">Candidatus Arsenophonus lipoptenae</name>
    <dbReference type="NCBI Taxonomy" id="634113"/>
    <lineage>
        <taxon>Bacteria</taxon>
        <taxon>Pseudomonadati</taxon>
        <taxon>Pseudomonadota</taxon>
        <taxon>Gammaproteobacteria</taxon>
        <taxon>Enterobacterales</taxon>
        <taxon>Morganellaceae</taxon>
        <taxon>Arsenophonus</taxon>
    </lineage>
</organism>
<feature type="domain" description="BON" evidence="3">
    <location>
        <begin position="46"/>
        <end position="115"/>
    </location>
</feature>
<dbReference type="InterPro" id="IPR051686">
    <property type="entry name" value="Lipoprotein_DolP"/>
</dbReference>
<dbReference type="OrthoDB" id="9783990at2"/>
<gene>
    <name evidence="4" type="ORF">AUT07_00442</name>
</gene>
<feature type="domain" description="BON" evidence="3">
    <location>
        <begin position="124"/>
        <end position="191"/>
    </location>
</feature>
<dbReference type="SMART" id="SM00749">
    <property type="entry name" value="BON"/>
    <property type="match status" value="2"/>
</dbReference>
<evidence type="ECO:0000313" key="4">
    <source>
        <dbReference type="EMBL" id="AMA65014.1"/>
    </source>
</evidence>
<dbReference type="PANTHER" id="PTHR34606">
    <property type="entry name" value="BON DOMAIN-CONTAINING PROTEIN"/>
    <property type="match status" value="1"/>
</dbReference>
<dbReference type="PROSITE" id="PS50914">
    <property type="entry name" value="BON"/>
    <property type="match status" value="2"/>
</dbReference>
<dbReference type="PROSITE" id="PS51257">
    <property type="entry name" value="PROKAR_LIPOPROTEIN"/>
    <property type="match status" value="1"/>
</dbReference>
<dbReference type="EMBL" id="CP013920">
    <property type="protein sequence ID" value="AMA65014.1"/>
    <property type="molecule type" value="Genomic_DNA"/>
</dbReference>
<dbReference type="Pfam" id="PF04972">
    <property type="entry name" value="BON"/>
    <property type="match status" value="2"/>
</dbReference>
<dbReference type="KEGG" id="asy:AUT07_00442"/>
<dbReference type="AlphaFoldDB" id="A0A0X9W3B6"/>
<evidence type="ECO:0000259" key="3">
    <source>
        <dbReference type="PROSITE" id="PS50914"/>
    </source>
</evidence>
<keyword evidence="2" id="KW-0812">Transmembrane</keyword>
<feature type="transmembrane region" description="Helical" evidence="2">
    <location>
        <begin position="6"/>
        <end position="31"/>
    </location>
</feature>